<feature type="domain" description="Glutamine amidotransferase type-2" evidence="3">
    <location>
        <begin position="2"/>
        <end position="374"/>
    </location>
</feature>
<proteinExistence type="predicted"/>
<dbReference type="PhylomeDB" id="C7G044"/>
<dbReference type="PROSITE" id="PS51278">
    <property type="entry name" value="GATASE_TYPE_2"/>
    <property type="match status" value="1"/>
</dbReference>
<evidence type="ECO:0000313" key="5">
    <source>
        <dbReference type="Proteomes" id="UP000002195"/>
    </source>
</evidence>
<dbReference type="AlphaFoldDB" id="C7G044"/>
<dbReference type="Gene3D" id="3.60.20.10">
    <property type="entry name" value="Glutamine Phosphoribosylpyrophosphate, subunit 1, domain 1"/>
    <property type="match status" value="1"/>
</dbReference>
<keyword evidence="5" id="KW-1185">Reference proteome</keyword>
<accession>C7G044</accession>
<reference evidence="4 5" key="1">
    <citation type="journal article" date="2005" name="Nature">
        <title>The genome of the social amoeba Dictyostelium discoideum.</title>
        <authorList>
            <consortium name="The Dictyostelium discoideum Sequencing Consortium"/>
            <person name="Eichinger L."/>
            <person name="Pachebat J.A."/>
            <person name="Glockner G."/>
            <person name="Rajandream M.A."/>
            <person name="Sucgang R."/>
            <person name="Berriman M."/>
            <person name="Song J."/>
            <person name="Olsen R."/>
            <person name="Szafranski K."/>
            <person name="Xu Q."/>
            <person name="Tunggal B."/>
            <person name="Kummerfeld S."/>
            <person name="Madera M."/>
            <person name="Konfortov B.A."/>
            <person name="Rivero F."/>
            <person name="Bankier A.T."/>
            <person name="Lehmann R."/>
            <person name="Hamlin N."/>
            <person name="Davies R."/>
            <person name="Gaudet P."/>
            <person name="Fey P."/>
            <person name="Pilcher K."/>
            <person name="Chen G."/>
            <person name="Saunders D."/>
            <person name="Sodergren E."/>
            <person name="Davis P."/>
            <person name="Kerhornou A."/>
            <person name="Nie X."/>
            <person name="Hall N."/>
            <person name="Anjard C."/>
            <person name="Hemphill L."/>
            <person name="Bason N."/>
            <person name="Farbrother P."/>
            <person name="Desany B."/>
            <person name="Just E."/>
            <person name="Morio T."/>
            <person name="Rost R."/>
            <person name="Churcher C."/>
            <person name="Cooper J."/>
            <person name="Haydock S."/>
            <person name="van Driessche N."/>
            <person name="Cronin A."/>
            <person name="Goodhead I."/>
            <person name="Muzny D."/>
            <person name="Mourier T."/>
            <person name="Pain A."/>
            <person name="Lu M."/>
            <person name="Harper D."/>
            <person name="Lindsay R."/>
            <person name="Hauser H."/>
            <person name="James K."/>
            <person name="Quiles M."/>
            <person name="Madan Babu M."/>
            <person name="Saito T."/>
            <person name="Buchrieser C."/>
            <person name="Wardroper A."/>
            <person name="Felder M."/>
            <person name="Thangavelu M."/>
            <person name="Johnson D."/>
            <person name="Knights A."/>
            <person name="Loulseged H."/>
            <person name="Mungall K."/>
            <person name="Oliver K."/>
            <person name="Price C."/>
            <person name="Quail M.A."/>
            <person name="Urushihara H."/>
            <person name="Hernandez J."/>
            <person name="Rabbinowitsch E."/>
            <person name="Steffen D."/>
            <person name="Sanders M."/>
            <person name="Ma J."/>
            <person name="Kohara Y."/>
            <person name="Sharp S."/>
            <person name="Simmonds M."/>
            <person name="Spiegler S."/>
            <person name="Tivey A."/>
            <person name="Sugano S."/>
            <person name="White B."/>
            <person name="Walker D."/>
            <person name="Woodward J."/>
            <person name="Winckler T."/>
            <person name="Tanaka Y."/>
            <person name="Shaulsky G."/>
            <person name="Schleicher M."/>
            <person name="Weinstock G."/>
            <person name="Rosenthal A."/>
            <person name="Cox E.C."/>
            <person name="Chisholm R.L."/>
            <person name="Gibbs R."/>
            <person name="Loomis W.F."/>
            <person name="Platzer M."/>
            <person name="Kay R.R."/>
            <person name="Williams J."/>
            <person name="Dear P.H."/>
            <person name="Noegel A.A."/>
            <person name="Barrell B."/>
            <person name="Kuspa A."/>
        </authorList>
    </citation>
    <scope>NUCLEOTIDE SEQUENCE [LARGE SCALE GENOMIC DNA]</scope>
    <source>
        <strain evidence="4 5">AX4</strain>
    </source>
</reference>
<sequence length="374" mass="40670">MCRFIFYLGAPIRLSTIISEPSHSLLVQSLHSSCQSVSLNADGFGIAWYVPDITPIPGVFKDITPAWSNINLRQLARVTKSGCIAAHIRAASAGAIVNTNCHPFTFRNFSWMHNGCIPFYNHLKRDIYSMISDSAFELIKGTTDSELLFALFISNYEKEIGYKAEKAKTNGTVYYSTHCALEPEEKPYPSHVNNTEIIPKVLQETIFQIHELLLQYELKNGLLSNNTGSEGNVNGNNGSNGAGASNSCGGSGSSGNNSPTDLLMEGASLRQTNSCCKLNLAVTDGFTVVATRYVTGMPEAAHSLYWSRGSTIKFDDGHCQLGRSTDSSPHSKSYSESLVISSEPLASDFQCEPVPVNHIVIGNSSGYFSIEPIN</sequence>
<dbReference type="InterPro" id="IPR029055">
    <property type="entry name" value="Ntn_hydrolases_N"/>
</dbReference>
<keyword evidence="1" id="KW-0315">Glutamine amidotransferase</keyword>
<dbReference type="InterPro" id="IPR026869">
    <property type="entry name" value="EgtC-like"/>
</dbReference>
<feature type="compositionally biased region" description="Low complexity" evidence="2">
    <location>
        <begin position="229"/>
        <end position="258"/>
    </location>
</feature>
<dbReference type="GeneID" id="8625637"/>
<dbReference type="Proteomes" id="UP000002195">
    <property type="component" value="Unassembled WGS sequence"/>
</dbReference>
<dbReference type="InParanoid" id="C7G044"/>
<evidence type="ECO:0000259" key="3">
    <source>
        <dbReference type="PROSITE" id="PS51278"/>
    </source>
</evidence>
<dbReference type="CDD" id="cd01908">
    <property type="entry name" value="YafJ"/>
    <property type="match status" value="1"/>
</dbReference>
<feature type="region of interest" description="Disordered" evidence="2">
    <location>
        <begin position="229"/>
        <end position="262"/>
    </location>
</feature>
<dbReference type="Pfam" id="PF13230">
    <property type="entry name" value="GATase_4"/>
    <property type="match status" value="1"/>
</dbReference>
<dbReference type="PANTHER" id="PTHR43187:SF1">
    <property type="entry name" value="GLUTAMINE AMIDOTRANSFERASE DUG3-RELATED"/>
    <property type="match status" value="1"/>
</dbReference>
<gene>
    <name evidence="4" type="ORF">DDB_G0295781</name>
</gene>
<evidence type="ECO:0000313" key="4">
    <source>
        <dbReference type="EMBL" id="EEU04075.1"/>
    </source>
</evidence>
<dbReference type="KEGG" id="ddi:DDB_G0295781"/>
<protein>
    <recommendedName>
        <fullName evidence="3">Glutamine amidotransferase type-2 domain-containing protein</fullName>
    </recommendedName>
</protein>
<dbReference type="InterPro" id="IPR017932">
    <property type="entry name" value="GATase_2_dom"/>
</dbReference>
<dbReference type="EMBL" id="AAFI02000086">
    <property type="protein sequence ID" value="EEU04075.1"/>
    <property type="molecule type" value="Genomic_DNA"/>
</dbReference>
<dbReference type="eggNOG" id="KOG1268">
    <property type="taxonomic scope" value="Eukaryota"/>
</dbReference>
<dbReference type="GO" id="GO:0005737">
    <property type="term" value="C:cytoplasm"/>
    <property type="evidence" value="ECO:0000318"/>
    <property type="project" value="GO_Central"/>
</dbReference>
<dbReference type="OMA" id="WSNINLR"/>
<dbReference type="SUPFAM" id="SSF56235">
    <property type="entry name" value="N-terminal nucleophile aminohydrolases (Ntn hydrolases)"/>
    <property type="match status" value="1"/>
</dbReference>
<comment type="caution">
    <text evidence="4">The sequence shown here is derived from an EMBL/GenBank/DDBJ whole genome shotgun (WGS) entry which is preliminary data.</text>
</comment>
<dbReference type="HOGENOM" id="CLU_042555_4_0_1"/>
<dbReference type="PANTHER" id="PTHR43187">
    <property type="entry name" value="GLUTAMINE AMIDOTRANSFERASE DUG3-RELATED"/>
    <property type="match status" value="1"/>
</dbReference>
<organism evidence="4 5">
    <name type="scientific">Dictyostelium discoideum</name>
    <name type="common">Social amoeba</name>
    <dbReference type="NCBI Taxonomy" id="44689"/>
    <lineage>
        <taxon>Eukaryota</taxon>
        <taxon>Amoebozoa</taxon>
        <taxon>Evosea</taxon>
        <taxon>Eumycetozoa</taxon>
        <taxon>Dictyostelia</taxon>
        <taxon>Dictyosteliales</taxon>
        <taxon>Dictyosteliaceae</taxon>
        <taxon>Dictyostelium</taxon>
    </lineage>
</organism>
<dbReference type="GO" id="GO:0061672">
    <property type="term" value="C:glutathione hydrolase complex"/>
    <property type="evidence" value="ECO:0000318"/>
    <property type="project" value="GO_Central"/>
</dbReference>
<evidence type="ECO:0000256" key="1">
    <source>
        <dbReference type="ARBA" id="ARBA00022962"/>
    </source>
</evidence>
<dbReference type="RefSeq" id="XP_002649127.1">
    <property type="nucleotide sequence ID" value="XM_002649081.1"/>
</dbReference>
<dbReference type="dictyBase" id="DDB_G0295781"/>
<dbReference type="STRING" id="44689.C7G044"/>
<evidence type="ECO:0000256" key="2">
    <source>
        <dbReference type="SAM" id="MobiDB-lite"/>
    </source>
</evidence>
<name>C7G044_DICDI</name>
<dbReference type="PaxDb" id="44689-DDB0252606"/>
<dbReference type="InterPro" id="IPR052373">
    <property type="entry name" value="Gamma-glu_amide_hydrolase"/>
</dbReference>
<dbReference type="GO" id="GO:0006751">
    <property type="term" value="P:glutathione catabolic process"/>
    <property type="evidence" value="ECO:0000318"/>
    <property type="project" value="GO_Central"/>
</dbReference>
<dbReference type="VEuPathDB" id="AmoebaDB:DDB_G0295781"/>
<dbReference type="GO" id="GO:0008242">
    <property type="term" value="F:omega peptidase activity"/>
    <property type="evidence" value="ECO:0000318"/>
    <property type="project" value="GO_Central"/>
</dbReference>